<name>A0A939J9R1_9BACT</name>
<proteinExistence type="predicted"/>
<dbReference type="Pfam" id="PF13645">
    <property type="entry name" value="YkuD_2"/>
    <property type="match status" value="1"/>
</dbReference>
<dbReference type="PANTHER" id="PTHR38477">
    <property type="entry name" value="HYPOTHETICAL EXPORTED PROTEIN"/>
    <property type="match status" value="1"/>
</dbReference>
<dbReference type="PANTHER" id="PTHR38477:SF1">
    <property type="entry name" value="MUREIN L,D-TRANSPEPTIDASE CATALYTIC DOMAIN FAMILY PROTEIN"/>
    <property type="match status" value="1"/>
</dbReference>
<evidence type="ECO:0000313" key="1">
    <source>
        <dbReference type="EMBL" id="MBO0359079.1"/>
    </source>
</evidence>
<keyword evidence="2" id="KW-1185">Reference proteome</keyword>
<accession>A0A939J9R1</accession>
<dbReference type="AlphaFoldDB" id="A0A939J9R1"/>
<dbReference type="EMBL" id="JAFLQZ010000008">
    <property type="protein sequence ID" value="MBO0359079.1"/>
    <property type="molecule type" value="Genomic_DNA"/>
</dbReference>
<dbReference type="Proteomes" id="UP000664144">
    <property type="component" value="Unassembled WGS sequence"/>
</dbReference>
<organism evidence="1 2">
    <name type="scientific">Hymenobacter telluris</name>
    <dbReference type="NCBI Taxonomy" id="2816474"/>
    <lineage>
        <taxon>Bacteria</taxon>
        <taxon>Pseudomonadati</taxon>
        <taxon>Bacteroidota</taxon>
        <taxon>Cytophagia</taxon>
        <taxon>Cytophagales</taxon>
        <taxon>Hymenobacteraceae</taxon>
        <taxon>Hymenobacter</taxon>
    </lineage>
</organism>
<reference evidence="1" key="1">
    <citation type="submission" date="2021-03" db="EMBL/GenBank/DDBJ databases">
        <authorList>
            <person name="Kim M.K."/>
        </authorList>
    </citation>
    <scope>NUCLEOTIDE SEQUENCE</scope>
    <source>
        <strain evidence="1">BT186</strain>
    </source>
</reference>
<dbReference type="InterPro" id="IPR032676">
    <property type="entry name" value="YkuD_2"/>
</dbReference>
<protein>
    <submittedName>
        <fullName evidence="1">Murein L,D-transpeptidase catalytic domain family protein</fullName>
    </submittedName>
</protein>
<comment type="caution">
    <text evidence="1">The sequence shown here is derived from an EMBL/GenBank/DDBJ whole genome shotgun (WGS) entry which is preliminary data.</text>
</comment>
<sequence length="219" mass="23898">MAAFEQHVASSYIKTKLVNYGVPANVYREALMGYYALSQRGQVAPSQHTLTIIDFERPSRQKRLWVIDLKKQAVLFHTLVAHGKNTGADLAHAFSNQEGSEKSSLGFYVTGQTYQGKHGLSLKLHGQDPGYNTNAASRSVVVHGADYVSEEFVRQHGRLGRSQGCPALPVHQSSAIIRAIKGGSVIFAHGPSVVRYHSNWLQLNTALLAFAQQQGLAGS</sequence>
<dbReference type="RefSeq" id="WP_206985001.1">
    <property type="nucleotide sequence ID" value="NZ_JAFLQZ010000008.1"/>
</dbReference>
<gene>
    <name evidence="1" type="ORF">J0X19_14055</name>
</gene>
<evidence type="ECO:0000313" key="2">
    <source>
        <dbReference type="Proteomes" id="UP000664144"/>
    </source>
</evidence>